<evidence type="ECO:0000256" key="2">
    <source>
        <dbReference type="ARBA" id="ARBA00022840"/>
    </source>
</evidence>
<dbReference type="SUPFAM" id="SSF52540">
    <property type="entry name" value="P-loop containing nucleoside triphosphate hydrolases"/>
    <property type="match status" value="1"/>
</dbReference>
<dbReference type="Gene3D" id="3.40.50.300">
    <property type="entry name" value="P-loop containing nucleotide triphosphate hydrolases"/>
    <property type="match status" value="1"/>
</dbReference>
<keyword evidence="2" id="KW-0067">ATP-binding</keyword>
<dbReference type="InterPro" id="IPR041664">
    <property type="entry name" value="AAA_16"/>
</dbReference>
<dbReference type="InterPro" id="IPR011990">
    <property type="entry name" value="TPR-like_helical_dom_sf"/>
</dbReference>
<dbReference type="PANTHER" id="PTHR16305">
    <property type="entry name" value="TESTICULAR SOLUBLE ADENYLYL CYCLASE"/>
    <property type="match status" value="1"/>
</dbReference>
<keyword evidence="6" id="KW-1185">Reference proteome</keyword>
<accession>A0ABW1EV02</accession>
<protein>
    <submittedName>
        <fullName evidence="5">AAA family ATPase</fullName>
    </submittedName>
</protein>
<dbReference type="InterPro" id="IPR000792">
    <property type="entry name" value="Tscrpt_reg_LuxR_C"/>
</dbReference>
<feature type="region of interest" description="Disordered" evidence="3">
    <location>
        <begin position="349"/>
        <end position="403"/>
    </location>
</feature>
<evidence type="ECO:0000313" key="5">
    <source>
        <dbReference type="EMBL" id="MFC5885695.1"/>
    </source>
</evidence>
<evidence type="ECO:0000256" key="1">
    <source>
        <dbReference type="ARBA" id="ARBA00022741"/>
    </source>
</evidence>
<dbReference type="CDD" id="cd06170">
    <property type="entry name" value="LuxR_C_like"/>
    <property type="match status" value="1"/>
</dbReference>
<organism evidence="5 6">
    <name type="scientific">Kitasatospora aburaviensis</name>
    <dbReference type="NCBI Taxonomy" id="67265"/>
    <lineage>
        <taxon>Bacteria</taxon>
        <taxon>Bacillati</taxon>
        <taxon>Actinomycetota</taxon>
        <taxon>Actinomycetes</taxon>
        <taxon>Kitasatosporales</taxon>
        <taxon>Streptomycetaceae</taxon>
        <taxon>Kitasatospora</taxon>
    </lineage>
</organism>
<dbReference type="SUPFAM" id="SSF48452">
    <property type="entry name" value="TPR-like"/>
    <property type="match status" value="1"/>
</dbReference>
<reference evidence="6" key="1">
    <citation type="journal article" date="2019" name="Int. J. Syst. Evol. Microbiol.">
        <title>The Global Catalogue of Microorganisms (GCM) 10K type strain sequencing project: providing services to taxonomists for standard genome sequencing and annotation.</title>
        <authorList>
            <consortium name="The Broad Institute Genomics Platform"/>
            <consortium name="The Broad Institute Genome Sequencing Center for Infectious Disease"/>
            <person name="Wu L."/>
            <person name="Ma J."/>
        </authorList>
    </citation>
    <scope>NUCLEOTIDE SEQUENCE [LARGE SCALE GENOMIC DNA]</scope>
    <source>
        <strain evidence="6">CGMCC 4.1469</strain>
    </source>
</reference>
<dbReference type="InterPro" id="IPR036388">
    <property type="entry name" value="WH-like_DNA-bd_sf"/>
</dbReference>
<dbReference type="SMART" id="SM00421">
    <property type="entry name" value="HTH_LUXR"/>
    <property type="match status" value="1"/>
</dbReference>
<dbReference type="RefSeq" id="WP_313767351.1">
    <property type="nucleotide sequence ID" value="NZ_BAAAVH010000011.1"/>
</dbReference>
<evidence type="ECO:0000313" key="6">
    <source>
        <dbReference type="Proteomes" id="UP001596067"/>
    </source>
</evidence>
<dbReference type="PANTHER" id="PTHR16305:SF35">
    <property type="entry name" value="TRANSCRIPTIONAL ACTIVATOR DOMAIN"/>
    <property type="match status" value="1"/>
</dbReference>
<dbReference type="Gene3D" id="1.10.10.10">
    <property type="entry name" value="Winged helix-like DNA-binding domain superfamily/Winged helix DNA-binding domain"/>
    <property type="match status" value="1"/>
</dbReference>
<dbReference type="PRINTS" id="PR00038">
    <property type="entry name" value="HTHLUXR"/>
</dbReference>
<dbReference type="Pfam" id="PF00196">
    <property type="entry name" value="GerE"/>
    <property type="match status" value="1"/>
</dbReference>
<dbReference type="InterPro" id="IPR016032">
    <property type="entry name" value="Sig_transdc_resp-reg_C-effctor"/>
</dbReference>
<sequence length="909" mass="94907">MLYGRATEEGQLRSLLLRAAEGTSGALVVHGEAGIGKTALLEHLAADAGAARVLRTTGIESETELPFAALHQLLRPALDRLGVLPEPQADALRAAFGLAAPTGQDRFLTGLGVLTLLSEYAGEDPVLCLVDDAQWVDRESLDALTFAARRLDSEGVVMVFAVREPIPLGLPELRLDALDRAPAAVLLTEHAGTHLPPHVRERVAAEARGNPLALIELPRALSAEQRAGLLGPLPATPGDPTPSSRVTAAFGARIGLLPDETRSALLVAAADDTGDLGVVLAAAQVSPAALEPAETAGLIRLDGTVLTFRHPLVRAAACRSATLARRIGAHLALADVLVGEEHADRRAWHRAAAATGPDEEVARELDRAAERASGRQGMASASAAHERAAQLSPDPAERRRRLVAAAQAAADAGQFQRVEALLRRGGPSGAGGGGAPDSGDGERGSFAGELGSGDGVQGAELARVRAALELNAGSAVRAVEVLVGVEDAAPAILIEAFHAAQSAGDPDLVERVRARVPARPPGRHGTLAALAAVYGGEPVAPERFEATARDPGALFSERFLAAHAVHALADHVTARELAELLLAHCRSRGLLGWQATCLHLLAETHLAIGALQPAARAAEEGLRIAGYAGLDHRACYLRATLATCAAVEGDGPRCRELAEAALAHAHGHRLGTAAAHAHRALALVHLGAGDAEPALVHLDAADRHPDGPPVLLAFALPDLVEAAARAGTARPATAERVQRWADQCGGPAALALAARCRALTCGDEQAEEAFTAAVAHGERAGGGLELARTRLLYGEWLRRRRRRSDARRLLREALEAFEKAGARPWAERARAELRGTGEVIDSTSATGAPLGRLTPQEREVVRLAAAGHSNREIATQLFLSPRTVGHHLYRAFPKLGVTSRDQLAEALTG</sequence>
<dbReference type="SUPFAM" id="SSF46894">
    <property type="entry name" value="C-terminal effector domain of the bipartite response regulators"/>
    <property type="match status" value="1"/>
</dbReference>
<dbReference type="Proteomes" id="UP001596067">
    <property type="component" value="Unassembled WGS sequence"/>
</dbReference>
<keyword evidence="1" id="KW-0547">Nucleotide-binding</keyword>
<dbReference type="EMBL" id="JBHSOD010000011">
    <property type="protein sequence ID" value="MFC5885695.1"/>
    <property type="molecule type" value="Genomic_DNA"/>
</dbReference>
<dbReference type="PROSITE" id="PS50043">
    <property type="entry name" value="HTH_LUXR_2"/>
    <property type="match status" value="1"/>
</dbReference>
<evidence type="ECO:0000256" key="3">
    <source>
        <dbReference type="SAM" id="MobiDB-lite"/>
    </source>
</evidence>
<feature type="domain" description="HTH luxR-type" evidence="4">
    <location>
        <begin position="846"/>
        <end position="909"/>
    </location>
</feature>
<dbReference type="Pfam" id="PF13191">
    <property type="entry name" value="AAA_16"/>
    <property type="match status" value="1"/>
</dbReference>
<feature type="region of interest" description="Disordered" evidence="3">
    <location>
        <begin position="423"/>
        <end position="452"/>
    </location>
</feature>
<feature type="compositionally biased region" description="Basic and acidic residues" evidence="3">
    <location>
        <begin position="360"/>
        <end position="373"/>
    </location>
</feature>
<dbReference type="Gene3D" id="1.25.40.10">
    <property type="entry name" value="Tetratricopeptide repeat domain"/>
    <property type="match status" value="1"/>
</dbReference>
<gene>
    <name evidence="5" type="ORF">ACFP0N_12025</name>
</gene>
<name>A0ABW1EV02_9ACTN</name>
<proteinExistence type="predicted"/>
<dbReference type="InterPro" id="IPR027417">
    <property type="entry name" value="P-loop_NTPase"/>
</dbReference>
<dbReference type="PROSITE" id="PS00622">
    <property type="entry name" value="HTH_LUXR_1"/>
    <property type="match status" value="1"/>
</dbReference>
<comment type="caution">
    <text evidence="5">The sequence shown here is derived from an EMBL/GenBank/DDBJ whole genome shotgun (WGS) entry which is preliminary data.</text>
</comment>
<evidence type="ECO:0000259" key="4">
    <source>
        <dbReference type="PROSITE" id="PS50043"/>
    </source>
</evidence>
<feature type="compositionally biased region" description="Gly residues" evidence="3">
    <location>
        <begin position="426"/>
        <end position="436"/>
    </location>
</feature>